<feature type="transmembrane region" description="Helical" evidence="5">
    <location>
        <begin position="7"/>
        <end position="29"/>
    </location>
</feature>
<keyword evidence="3 5" id="KW-1133">Transmembrane helix</keyword>
<evidence type="ECO:0000256" key="3">
    <source>
        <dbReference type="ARBA" id="ARBA00022989"/>
    </source>
</evidence>
<comment type="caution">
    <text evidence="7">The sequence shown here is derived from an EMBL/GenBank/DDBJ whole genome shotgun (WGS) entry which is preliminary data.</text>
</comment>
<evidence type="ECO:0000256" key="5">
    <source>
        <dbReference type="SAM" id="Phobius"/>
    </source>
</evidence>
<dbReference type="EMBL" id="CM004403">
    <property type="protein sequence ID" value="OAY24612.1"/>
    <property type="molecule type" value="Genomic_DNA"/>
</dbReference>
<evidence type="ECO:0000313" key="8">
    <source>
        <dbReference type="Proteomes" id="UP000091857"/>
    </source>
</evidence>
<accession>A0A2C9U587</accession>
<dbReference type="OrthoDB" id="1934762at2759"/>
<dbReference type="PANTHER" id="PTHR31415:SF89">
    <property type="entry name" value="PROTEIN NDR1-LIKE"/>
    <property type="match status" value="1"/>
</dbReference>
<reference evidence="8" key="1">
    <citation type="journal article" date="2016" name="Nat. Biotechnol.">
        <title>Sequencing wild and cultivated cassava and related species reveals extensive interspecific hybridization and genetic diversity.</title>
        <authorList>
            <person name="Bredeson J.V."/>
            <person name="Lyons J.B."/>
            <person name="Prochnik S.E."/>
            <person name="Wu G.A."/>
            <person name="Ha C.M."/>
            <person name="Edsinger-Gonzales E."/>
            <person name="Grimwood J."/>
            <person name="Schmutz J."/>
            <person name="Rabbi I.Y."/>
            <person name="Egesi C."/>
            <person name="Nauluvula P."/>
            <person name="Lebot V."/>
            <person name="Ndunguru J."/>
            <person name="Mkamilo G."/>
            <person name="Bart R.S."/>
            <person name="Setter T.L."/>
            <person name="Gleadow R.M."/>
            <person name="Kulakow P."/>
            <person name="Ferguson M.E."/>
            <person name="Rounsley S."/>
            <person name="Rokhsar D.S."/>
        </authorList>
    </citation>
    <scope>NUCLEOTIDE SEQUENCE [LARGE SCALE GENOMIC DNA]</scope>
    <source>
        <strain evidence="8">cv. AM560-2</strain>
    </source>
</reference>
<dbReference type="GO" id="GO:0009506">
    <property type="term" value="C:plasmodesma"/>
    <property type="evidence" value="ECO:0000318"/>
    <property type="project" value="GO_Central"/>
</dbReference>
<gene>
    <name evidence="7" type="ORF">MANES_17G029300v8</name>
</gene>
<dbReference type="Gramene" id="Manes.17G029300.1.v8.1">
    <property type="protein sequence ID" value="Manes.17G029300.1.v8.1.CDS.1"/>
    <property type="gene ID" value="Manes.17G029300.v8.1"/>
</dbReference>
<keyword evidence="8" id="KW-1185">Reference proteome</keyword>
<evidence type="ECO:0000256" key="2">
    <source>
        <dbReference type="ARBA" id="ARBA00022692"/>
    </source>
</evidence>
<dbReference type="STRING" id="3983.A0A2C9U587"/>
<dbReference type="Pfam" id="PF03168">
    <property type="entry name" value="LEA_2"/>
    <property type="match status" value="1"/>
</dbReference>
<proteinExistence type="predicted"/>
<evidence type="ECO:0000256" key="1">
    <source>
        <dbReference type="ARBA" id="ARBA00004167"/>
    </source>
</evidence>
<dbReference type="GO" id="GO:0098542">
    <property type="term" value="P:defense response to other organism"/>
    <property type="evidence" value="ECO:0007669"/>
    <property type="project" value="InterPro"/>
</dbReference>
<evidence type="ECO:0000313" key="7">
    <source>
        <dbReference type="EMBL" id="OAY24612.1"/>
    </source>
</evidence>
<name>A0A2C9U587_MANES</name>
<evidence type="ECO:0000256" key="4">
    <source>
        <dbReference type="ARBA" id="ARBA00023136"/>
    </source>
</evidence>
<dbReference type="Proteomes" id="UP000091857">
    <property type="component" value="Chromosome 17"/>
</dbReference>
<sequence length="198" mass="22284">MCIAKSFCLWLLQIVGLLGLLALCLWLIMRPKDPIFTIVEFSVPSISSQNSSAAGDAYNDDTLSFTLEISNPNKDSRIYYNDIVLIFYFGQDTVGKKNISSFHQEKGKNFQERNHVDAEDQKVKRALAEAISNGHAELKVELSTVIQYKTWGIRSKHHGVNKQATIPVGSDGKISGKKKKIKLHNASKIFNLRNKKFL</sequence>
<keyword evidence="4 5" id="KW-0472">Membrane</keyword>
<organism evidence="7 8">
    <name type="scientific">Manihot esculenta</name>
    <name type="common">Cassava</name>
    <name type="synonym">Jatropha manihot</name>
    <dbReference type="NCBI Taxonomy" id="3983"/>
    <lineage>
        <taxon>Eukaryota</taxon>
        <taxon>Viridiplantae</taxon>
        <taxon>Streptophyta</taxon>
        <taxon>Embryophyta</taxon>
        <taxon>Tracheophyta</taxon>
        <taxon>Spermatophyta</taxon>
        <taxon>Magnoliopsida</taxon>
        <taxon>eudicotyledons</taxon>
        <taxon>Gunneridae</taxon>
        <taxon>Pentapetalae</taxon>
        <taxon>rosids</taxon>
        <taxon>fabids</taxon>
        <taxon>Malpighiales</taxon>
        <taxon>Euphorbiaceae</taxon>
        <taxon>Crotonoideae</taxon>
        <taxon>Manihoteae</taxon>
        <taxon>Manihot</taxon>
    </lineage>
</organism>
<dbReference type="InterPro" id="IPR044839">
    <property type="entry name" value="NDR1-like"/>
</dbReference>
<dbReference type="AlphaFoldDB" id="A0A2C9U587"/>
<dbReference type="GO" id="GO:0005886">
    <property type="term" value="C:plasma membrane"/>
    <property type="evidence" value="ECO:0000318"/>
    <property type="project" value="GO_Central"/>
</dbReference>
<dbReference type="PANTHER" id="PTHR31415">
    <property type="entry name" value="OS05G0367900 PROTEIN"/>
    <property type="match status" value="1"/>
</dbReference>
<dbReference type="InterPro" id="IPR004864">
    <property type="entry name" value="LEA_2"/>
</dbReference>
<feature type="domain" description="Late embryogenesis abundant protein LEA-2 subgroup" evidence="6">
    <location>
        <begin position="66"/>
        <end position="163"/>
    </location>
</feature>
<comment type="subcellular location">
    <subcellularLocation>
        <location evidence="1">Membrane</location>
        <topology evidence="1">Single-pass membrane protein</topology>
    </subcellularLocation>
</comment>
<evidence type="ECO:0000259" key="6">
    <source>
        <dbReference type="Pfam" id="PF03168"/>
    </source>
</evidence>
<dbReference type="OMA" id="WGIKSKF"/>
<keyword evidence="2 5" id="KW-0812">Transmembrane</keyword>
<protein>
    <recommendedName>
        <fullName evidence="6">Late embryogenesis abundant protein LEA-2 subgroup domain-containing protein</fullName>
    </recommendedName>
</protein>